<feature type="signal peptide" evidence="2">
    <location>
        <begin position="1"/>
        <end position="23"/>
    </location>
</feature>
<feature type="chain" id="PRO_5018545531" evidence="2">
    <location>
        <begin position="24"/>
        <end position="417"/>
    </location>
</feature>
<dbReference type="RefSeq" id="WP_126163955.1">
    <property type="nucleotide sequence ID" value="NZ_RQPJ01000021.1"/>
</dbReference>
<dbReference type="SUPFAM" id="SSF69318">
    <property type="entry name" value="Integrin alpha N-terminal domain"/>
    <property type="match status" value="1"/>
</dbReference>
<dbReference type="Proteomes" id="UP000267585">
    <property type="component" value="Unassembled WGS sequence"/>
</dbReference>
<dbReference type="OrthoDB" id="9816120at2"/>
<sequence length="417" mass="46182">MVLLKNRLYILSCLLLLPCSLFWGQQKNAPSTTVSFNKLELLNKYVSEGASIGDIDKDGYNDIVAGNLWWKGPDFKVAYAYGPVKYFPITGPGLKGYSTNFFTFPSHIDSNRWMDILQVGLPGVDSKWIKDPGKNSVLLTKTVPEPKYHNGLENVCHESPNLVDVIGDEQEELLAFSKGYLVLGMAPSKKGGDWTMLPISLKDEKKFIQYSHGLGAGDINGDGLTDVIERSGWWEQPKNWDRATAWTYHPYPFSSGKGGAQMFAYDIDGDGDNDVVTAMDGHGYGLSWFEQIEDGDEITFKEHTVMTNSPEDNPYGVSFSQLHALSMGDIDKDGIPDIVTGKCYYAHNGRDPGAEEPAVLYWFRTQRHADGSAELVPYKIDDNSGVGRQISTGDLNGDGKIDIVTSNKKGVYAFIQK</sequence>
<evidence type="ECO:0000313" key="4">
    <source>
        <dbReference type="Proteomes" id="UP000267585"/>
    </source>
</evidence>
<dbReference type="EMBL" id="RQPJ01000021">
    <property type="protein sequence ID" value="RTE52269.1"/>
    <property type="molecule type" value="Genomic_DNA"/>
</dbReference>
<evidence type="ECO:0000313" key="3">
    <source>
        <dbReference type="EMBL" id="RTE52269.1"/>
    </source>
</evidence>
<dbReference type="InterPro" id="IPR013517">
    <property type="entry name" value="FG-GAP"/>
</dbReference>
<gene>
    <name evidence="3" type="ORF">EHW67_18985</name>
</gene>
<comment type="caution">
    <text evidence="3">The sequence shown here is derived from an EMBL/GenBank/DDBJ whole genome shotgun (WGS) entry which is preliminary data.</text>
</comment>
<evidence type="ECO:0000256" key="1">
    <source>
        <dbReference type="ARBA" id="ARBA00022729"/>
    </source>
</evidence>
<dbReference type="PANTHER" id="PTHR44103:SF1">
    <property type="entry name" value="PROPROTEIN CONVERTASE P"/>
    <property type="match status" value="1"/>
</dbReference>
<dbReference type="Pfam" id="PF13517">
    <property type="entry name" value="FG-GAP_3"/>
    <property type="match status" value="1"/>
</dbReference>
<reference evidence="3 4" key="1">
    <citation type="submission" date="2018-11" db="EMBL/GenBank/DDBJ databases">
        <title>Arenibacter aquaticus sp.nov., a marine bacterium isolated from surface seawater in the South China Sea.</title>
        <authorList>
            <person name="Guo J."/>
            <person name="Sun J."/>
        </authorList>
    </citation>
    <scope>NUCLEOTIDE SEQUENCE [LARGE SCALE GENOMIC DNA]</scope>
    <source>
        <strain evidence="3 4">GUO666</strain>
    </source>
</reference>
<protein>
    <submittedName>
        <fullName evidence="3">VCBS repeat-containing protein</fullName>
    </submittedName>
</protein>
<proteinExistence type="predicted"/>
<organism evidence="3 4">
    <name type="scientific">Arenibacter aquaticus</name>
    <dbReference type="NCBI Taxonomy" id="2489054"/>
    <lineage>
        <taxon>Bacteria</taxon>
        <taxon>Pseudomonadati</taxon>
        <taxon>Bacteroidota</taxon>
        <taxon>Flavobacteriia</taxon>
        <taxon>Flavobacteriales</taxon>
        <taxon>Flavobacteriaceae</taxon>
        <taxon>Arenibacter</taxon>
    </lineage>
</organism>
<dbReference type="InterPro" id="IPR028994">
    <property type="entry name" value="Integrin_alpha_N"/>
</dbReference>
<name>A0A3S0D3J3_9FLAO</name>
<dbReference type="Gene3D" id="2.130.10.130">
    <property type="entry name" value="Integrin alpha, N-terminal"/>
    <property type="match status" value="1"/>
</dbReference>
<dbReference type="PANTHER" id="PTHR44103">
    <property type="entry name" value="PROPROTEIN CONVERTASE P"/>
    <property type="match status" value="1"/>
</dbReference>
<evidence type="ECO:0000256" key="2">
    <source>
        <dbReference type="SAM" id="SignalP"/>
    </source>
</evidence>
<accession>A0A3S0D3J3</accession>
<keyword evidence="4" id="KW-1185">Reference proteome</keyword>
<dbReference type="AlphaFoldDB" id="A0A3S0D3J3"/>
<keyword evidence="1 2" id="KW-0732">Signal</keyword>